<evidence type="ECO:0000313" key="8">
    <source>
        <dbReference type="EMBL" id="MCP8937058.1"/>
    </source>
</evidence>
<evidence type="ECO:0000256" key="5">
    <source>
        <dbReference type="ARBA" id="ARBA00038306"/>
    </source>
</evidence>
<proteinExistence type="inferred from homology"/>
<evidence type="ECO:0000256" key="6">
    <source>
        <dbReference type="SAM" id="SignalP"/>
    </source>
</evidence>
<organism evidence="8 9">
    <name type="scientific">Alsobacter ponti</name>
    <dbReference type="NCBI Taxonomy" id="2962936"/>
    <lineage>
        <taxon>Bacteria</taxon>
        <taxon>Pseudomonadati</taxon>
        <taxon>Pseudomonadota</taxon>
        <taxon>Alphaproteobacteria</taxon>
        <taxon>Hyphomicrobiales</taxon>
        <taxon>Alsobacteraceae</taxon>
        <taxon>Alsobacter</taxon>
    </lineage>
</organism>
<feature type="domain" description="Outer membrane protein beta-barrel" evidence="7">
    <location>
        <begin position="39"/>
        <end position="210"/>
    </location>
</feature>
<protein>
    <submittedName>
        <fullName evidence="8">Porin family protein</fullName>
    </submittedName>
</protein>
<comment type="similarity">
    <text evidence="5">Belongs to the Omp25/RopB family.</text>
</comment>
<keyword evidence="2 6" id="KW-0732">Signal</keyword>
<evidence type="ECO:0000259" key="7">
    <source>
        <dbReference type="Pfam" id="PF13505"/>
    </source>
</evidence>
<comment type="caution">
    <text evidence="8">The sequence shown here is derived from an EMBL/GenBank/DDBJ whole genome shotgun (WGS) entry which is preliminary data.</text>
</comment>
<gene>
    <name evidence="8" type="ORF">NK718_00875</name>
</gene>
<feature type="chain" id="PRO_5046624561" evidence="6">
    <location>
        <begin position="21"/>
        <end position="210"/>
    </location>
</feature>
<dbReference type="EMBL" id="JANCLU010000001">
    <property type="protein sequence ID" value="MCP8937058.1"/>
    <property type="molecule type" value="Genomic_DNA"/>
</dbReference>
<feature type="signal peptide" evidence="6">
    <location>
        <begin position="1"/>
        <end position="20"/>
    </location>
</feature>
<evidence type="ECO:0000256" key="3">
    <source>
        <dbReference type="ARBA" id="ARBA00023136"/>
    </source>
</evidence>
<dbReference type="RefSeq" id="WP_254737617.1">
    <property type="nucleotide sequence ID" value="NZ_JANCLU010000001.1"/>
</dbReference>
<evidence type="ECO:0000256" key="2">
    <source>
        <dbReference type="ARBA" id="ARBA00022729"/>
    </source>
</evidence>
<evidence type="ECO:0000256" key="1">
    <source>
        <dbReference type="ARBA" id="ARBA00004442"/>
    </source>
</evidence>
<accession>A0ABT1L810</accession>
<dbReference type="InterPro" id="IPR051692">
    <property type="entry name" value="OMP-like"/>
</dbReference>
<dbReference type="InterPro" id="IPR027385">
    <property type="entry name" value="Beta-barrel_OMP"/>
</dbReference>
<dbReference type="PANTHER" id="PTHR34001:SF3">
    <property type="entry name" value="BLL7405 PROTEIN"/>
    <property type="match status" value="1"/>
</dbReference>
<evidence type="ECO:0000313" key="9">
    <source>
        <dbReference type="Proteomes" id="UP001205890"/>
    </source>
</evidence>
<keyword evidence="3" id="KW-0472">Membrane</keyword>
<reference evidence="8 9" key="1">
    <citation type="submission" date="2022-07" db="EMBL/GenBank/DDBJ databases">
        <authorList>
            <person name="Li W.-J."/>
            <person name="Deng Q.-Q."/>
        </authorList>
    </citation>
    <scope>NUCLEOTIDE SEQUENCE [LARGE SCALE GENOMIC DNA]</scope>
    <source>
        <strain evidence="8 9">SYSU M60028</strain>
    </source>
</reference>
<dbReference type="SUPFAM" id="SSF56925">
    <property type="entry name" value="OMPA-like"/>
    <property type="match status" value="1"/>
</dbReference>
<sequence>MTKYALAAIASILLAGSAVAADLPSRKVAPAYVAPVAPVFTWTGAYAGVTVGASFMNKGGKDAGVGLGGTVGYNYQLPSNIVLGVEGDLSWLPLQRRVEAVGATGHFAKVDATWYGTARARAGYAINNVLVYATGGVAGADVTGASRAFWTAGGGVEFAVNRNWSVKGEYLYNGSQKVSTDVLNAAGAVTGTQKRAADFSVVRAGVNYRF</sequence>
<keyword evidence="9" id="KW-1185">Reference proteome</keyword>
<dbReference type="PANTHER" id="PTHR34001">
    <property type="entry name" value="BLL7405 PROTEIN"/>
    <property type="match status" value="1"/>
</dbReference>
<comment type="subcellular location">
    <subcellularLocation>
        <location evidence="1">Cell outer membrane</location>
    </subcellularLocation>
</comment>
<dbReference type="Proteomes" id="UP001205890">
    <property type="component" value="Unassembled WGS sequence"/>
</dbReference>
<name>A0ABT1L810_9HYPH</name>
<dbReference type="InterPro" id="IPR011250">
    <property type="entry name" value="OMP/PagP_B-barrel"/>
</dbReference>
<dbReference type="Gene3D" id="2.40.160.20">
    <property type="match status" value="1"/>
</dbReference>
<keyword evidence="4" id="KW-0998">Cell outer membrane</keyword>
<dbReference type="Pfam" id="PF13505">
    <property type="entry name" value="OMP_b-brl"/>
    <property type="match status" value="1"/>
</dbReference>
<evidence type="ECO:0000256" key="4">
    <source>
        <dbReference type="ARBA" id="ARBA00023237"/>
    </source>
</evidence>